<evidence type="ECO:0000313" key="2">
    <source>
        <dbReference type="EMBL" id="CAF0825962.1"/>
    </source>
</evidence>
<accession>A0A8S2D818</accession>
<proteinExistence type="predicted"/>
<dbReference type="Proteomes" id="UP000677228">
    <property type="component" value="Unassembled WGS sequence"/>
</dbReference>
<name>A0A8S2D818_9BILA</name>
<comment type="caution">
    <text evidence="2">The sequence shown here is derived from an EMBL/GenBank/DDBJ whole genome shotgun (WGS) entry which is preliminary data.</text>
</comment>
<protein>
    <submittedName>
        <fullName evidence="2">Uncharacterized protein</fullName>
    </submittedName>
</protein>
<feature type="compositionally biased region" description="Acidic residues" evidence="1">
    <location>
        <begin position="11"/>
        <end position="20"/>
    </location>
</feature>
<evidence type="ECO:0000313" key="3">
    <source>
        <dbReference type="EMBL" id="CAF3610458.1"/>
    </source>
</evidence>
<dbReference type="AlphaFoldDB" id="A0A8S2D818"/>
<dbReference type="EMBL" id="CAJOBA010001708">
    <property type="protein sequence ID" value="CAF3610458.1"/>
    <property type="molecule type" value="Genomic_DNA"/>
</dbReference>
<feature type="region of interest" description="Disordered" evidence="1">
    <location>
        <begin position="1"/>
        <end position="48"/>
    </location>
</feature>
<organism evidence="2 4">
    <name type="scientific">Didymodactylos carnosus</name>
    <dbReference type="NCBI Taxonomy" id="1234261"/>
    <lineage>
        <taxon>Eukaryota</taxon>
        <taxon>Metazoa</taxon>
        <taxon>Spiralia</taxon>
        <taxon>Gnathifera</taxon>
        <taxon>Rotifera</taxon>
        <taxon>Eurotatoria</taxon>
        <taxon>Bdelloidea</taxon>
        <taxon>Philodinida</taxon>
        <taxon>Philodinidae</taxon>
        <taxon>Didymodactylos</taxon>
    </lineage>
</organism>
<feature type="compositionally biased region" description="Acidic residues" evidence="1">
    <location>
        <begin position="34"/>
        <end position="43"/>
    </location>
</feature>
<feature type="non-terminal residue" evidence="2">
    <location>
        <position position="1"/>
    </location>
</feature>
<dbReference type="EMBL" id="CAJNOK010001708">
    <property type="protein sequence ID" value="CAF0825962.1"/>
    <property type="molecule type" value="Genomic_DNA"/>
</dbReference>
<evidence type="ECO:0000256" key="1">
    <source>
        <dbReference type="SAM" id="MobiDB-lite"/>
    </source>
</evidence>
<dbReference type="Proteomes" id="UP000682733">
    <property type="component" value="Unassembled WGS sequence"/>
</dbReference>
<evidence type="ECO:0000313" key="4">
    <source>
        <dbReference type="Proteomes" id="UP000677228"/>
    </source>
</evidence>
<gene>
    <name evidence="2" type="ORF">OVA965_LOCUS5897</name>
    <name evidence="3" type="ORF">TMI583_LOCUS5894</name>
</gene>
<sequence length="70" mass="8226">MSLSSEKYNENEGDEEEEDLEKQNNDEIVQQHNDEEEDDNEEPLDPRIQIELERANAAMSEVNNLETQFD</sequence>
<reference evidence="2" key="1">
    <citation type="submission" date="2021-02" db="EMBL/GenBank/DDBJ databases">
        <authorList>
            <person name="Nowell W R."/>
        </authorList>
    </citation>
    <scope>NUCLEOTIDE SEQUENCE</scope>
</reference>